<dbReference type="EMBL" id="CP003899">
    <property type="protein sequence ID" value="AGC61047.1"/>
    <property type="molecule type" value="Genomic_DNA"/>
</dbReference>
<dbReference type="SUPFAM" id="SSF46785">
    <property type="entry name" value="Winged helix' DNA-binding domain"/>
    <property type="match status" value="1"/>
</dbReference>
<name>L7V4E4_MYCL1</name>
<evidence type="ECO:0000313" key="3">
    <source>
        <dbReference type="Proteomes" id="UP000011157"/>
    </source>
</evidence>
<gene>
    <name evidence="2" type="ordered locus">MULP_01025</name>
</gene>
<keyword evidence="3" id="KW-1185">Reference proteome</keyword>
<evidence type="ECO:0000313" key="2">
    <source>
        <dbReference type="EMBL" id="AGC61047.1"/>
    </source>
</evidence>
<dbReference type="InterPro" id="IPR036390">
    <property type="entry name" value="WH_DNA-bd_sf"/>
</dbReference>
<dbReference type="SMART" id="SM00347">
    <property type="entry name" value="HTH_MARR"/>
    <property type="match status" value="1"/>
</dbReference>
<dbReference type="PROSITE" id="PS50995">
    <property type="entry name" value="HTH_MARR_2"/>
    <property type="match status" value="1"/>
</dbReference>
<dbReference type="PATRIC" id="fig|459424.11.peg.1051"/>
<dbReference type="PANTHER" id="PTHR33164:SF94">
    <property type="entry name" value="TRANSCRIPTIONAL REGULATORY PROTEIN-RELATED"/>
    <property type="match status" value="1"/>
</dbReference>
<protein>
    <submittedName>
        <fullName evidence="2">Transcriptional regulatory protein</fullName>
    </submittedName>
</protein>
<dbReference type="KEGG" id="mli:MULP_01025"/>
<dbReference type="InterPro" id="IPR036388">
    <property type="entry name" value="WH-like_DNA-bd_sf"/>
</dbReference>
<accession>L7V4E4</accession>
<sequence length="167" mass="18210">MRAAHTNVASTNQSMASRNELRAFEVATRDLAGLALRSIDHVGDDISLPQFRLLLVLYEQGPCSSNEAARAMGLVASSVTRLADRLTASGYLTRGTDPTNRCVVTLNLTDPGKALVKKVIRRRRRELAKLLSLLAPDVRAACAYGLQELHTKIGDKYTVGRHGLMPL</sequence>
<reference evidence="2 3" key="1">
    <citation type="journal article" date="2013" name="J. Bacteriol.">
        <title>Complete Genome Sequence of the Frog Pathogen Mycobacterium ulcerans Ecovar Liflandii.</title>
        <authorList>
            <person name="Tobias N.J."/>
            <person name="Doig K.D."/>
            <person name="Medema M.H."/>
            <person name="Chen H."/>
            <person name="Haring V."/>
            <person name="Moore R."/>
            <person name="Seemann T."/>
            <person name="Stinear T.P."/>
        </authorList>
    </citation>
    <scope>NUCLEOTIDE SEQUENCE [LARGE SCALE GENOMIC DNA]</scope>
    <source>
        <strain evidence="2 3">128FXT</strain>
    </source>
</reference>
<evidence type="ECO:0000259" key="1">
    <source>
        <dbReference type="PROSITE" id="PS50995"/>
    </source>
</evidence>
<dbReference type="Gene3D" id="1.10.10.10">
    <property type="entry name" value="Winged helix-like DNA-binding domain superfamily/Winged helix DNA-binding domain"/>
    <property type="match status" value="1"/>
</dbReference>
<dbReference type="Proteomes" id="UP000011157">
    <property type="component" value="Chromosome"/>
</dbReference>
<dbReference type="HOGENOM" id="CLU_083287_22_1_11"/>
<organism evidence="2 3">
    <name type="scientific">Mycobacterium liflandii (strain 128FXT)</name>
    <dbReference type="NCBI Taxonomy" id="459424"/>
    <lineage>
        <taxon>Bacteria</taxon>
        <taxon>Bacillati</taxon>
        <taxon>Actinomycetota</taxon>
        <taxon>Actinomycetes</taxon>
        <taxon>Mycobacteriales</taxon>
        <taxon>Mycobacteriaceae</taxon>
        <taxon>Mycobacterium</taxon>
        <taxon>Mycobacterium ulcerans group</taxon>
    </lineage>
</organism>
<proteinExistence type="predicted"/>
<dbReference type="GO" id="GO:0003700">
    <property type="term" value="F:DNA-binding transcription factor activity"/>
    <property type="evidence" value="ECO:0007669"/>
    <property type="project" value="InterPro"/>
</dbReference>
<feature type="domain" description="HTH marR-type" evidence="1">
    <location>
        <begin position="17"/>
        <end position="155"/>
    </location>
</feature>
<dbReference type="GO" id="GO:0006950">
    <property type="term" value="P:response to stress"/>
    <property type="evidence" value="ECO:0007669"/>
    <property type="project" value="TreeGrafter"/>
</dbReference>
<dbReference type="Pfam" id="PF12802">
    <property type="entry name" value="MarR_2"/>
    <property type="match status" value="1"/>
</dbReference>
<dbReference type="InterPro" id="IPR000835">
    <property type="entry name" value="HTH_MarR-typ"/>
</dbReference>
<dbReference type="InterPro" id="IPR039422">
    <property type="entry name" value="MarR/SlyA-like"/>
</dbReference>
<dbReference type="PANTHER" id="PTHR33164">
    <property type="entry name" value="TRANSCRIPTIONAL REGULATOR, MARR FAMILY"/>
    <property type="match status" value="1"/>
</dbReference>
<dbReference type="AlphaFoldDB" id="L7V4E4"/>
<dbReference type="RefSeq" id="WP_015354596.1">
    <property type="nucleotide sequence ID" value="NC_020133.1"/>
</dbReference>